<reference evidence="7 8" key="1">
    <citation type="submission" date="2019-03" db="EMBL/GenBank/DDBJ databases">
        <title>Genomic Encyclopedia of Archaeal and Bacterial Type Strains, Phase II (KMG-II): from individual species to whole genera.</title>
        <authorList>
            <person name="Goeker M."/>
        </authorList>
    </citation>
    <scope>NUCLEOTIDE SEQUENCE [LARGE SCALE GENOMIC DNA]</scope>
    <source>
        <strain evidence="7 8">DSM 24782</strain>
    </source>
</reference>
<name>A0A4R7FP69_9MICO</name>
<gene>
    <name evidence="7" type="ORF">CLV52_0059</name>
</gene>
<evidence type="ECO:0000313" key="7">
    <source>
        <dbReference type="EMBL" id="TDS79530.1"/>
    </source>
</evidence>
<sequence>MTLAETVARSRRRGRGALYRYKTAAGERWRWQLYVPVDADEPDGEQRRVGGGGFRTMDDADDALREAVRKLRAQEVFATKGAPAVAAFAEQWLAGLELAPSTLQGYRKIVRNHIAPHVGRVQVDKLTATRIARLYRELREDGRRDSVGHGQPLSANSVQKIHVVLGAILQAAVDDGLITTNPARRTRTVKAPTGKTIRAARPEITAWSARELTAFLVWDRDVYDDDLFALWRTIAYTGMRRSEALALRWSDVDFDGGRLSIRRAADVTTRNAVKTTKSGRSRAIDLDEPTVALLRSWRALRGTIALSLARPDAYVFGNLSGEVRSPNEVGRRWTRRVAAAQTAVPELSRITLKGLRHTHATLLLEAGVHPKVVQERLGHASVMITMDIYSHVTPTVQKAAVDRFSALLGGA</sequence>
<evidence type="ECO:0000256" key="4">
    <source>
        <dbReference type="PROSITE-ProRule" id="PRU01248"/>
    </source>
</evidence>
<dbReference type="GO" id="GO:0003677">
    <property type="term" value="F:DNA binding"/>
    <property type="evidence" value="ECO:0007669"/>
    <property type="project" value="UniProtKB-UniRule"/>
</dbReference>
<dbReference type="Pfam" id="PF14659">
    <property type="entry name" value="Phage_int_SAM_3"/>
    <property type="match status" value="1"/>
</dbReference>
<keyword evidence="3" id="KW-0233">DNA recombination</keyword>
<keyword evidence="1" id="KW-0229">DNA integration</keyword>
<dbReference type="InterPro" id="IPR002104">
    <property type="entry name" value="Integrase_catalytic"/>
</dbReference>
<feature type="domain" description="Tyr recombinase" evidence="5">
    <location>
        <begin position="202"/>
        <end position="402"/>
    </location>
</feature>
<evidence type="ECO:0000256" key="2">
    <source>
        <dbReference type="ARBA" id="ARBA00023125"/>
    </source>
</evidence>
<dbReference type="GO" id="GO:0015074">
    <property type="term" value="P:DNA integration"/>
    <property type="evidence" value="ECO:0007669"/>
    <property type="project" value="UniProtKB-KW"/>
</dbReference>
<dbReference type="InterPro" id="IPR011010">
    <property type="entry name" value="DNA_brk_join_enz"/>
</dbReference>
<accession>A0A4R7FP69</accession>
<comment type="caution">
    <text evidence="7">The sequence shown here is derived from an EMBL/GenBank/DDBJ whole genome shotgun (WGS) entry which is preliminary data.</text>
</comment>
<dbReference type="Pfam" id="PF00589">
    <property type="entry name" value="Phage_integrase"/>
    <property type="match status" value="1"/>
</dbReference>
<feature type="domain" description="Core-binding (CB)" evidence="6">
    <location>
        <begin position="83"/>
        <end position="173"/>
    </location>
</feature>
<dbReference type="CDD" id="cd01189">
    <property type="entry name" value="INT_ICEBs1_C_like"/>
    <property type="match status" value="1"/>
</dbReference>
<dbReference type="InterPro" id="IPR044068">
    <property type="entry name" value="CB"/>
</dbReference>
<dbReference type="Gene3D" id="1.10.150.130">
    <property type="match status" value="1"/>
</dbReference>
<evidence type="ECO:0000259" key="5">
    <source>
        <dbReference type="PROSITE" id="PS51898"/>
    </source>
</evidence>
<dbReference type="Gene3D" id="1.10.443.10">
    <property type="entry name" value="Intergrase catalytic core"/>
    <property type="match status" value="1"/>
</dbReference>
<dbReference type="PROSITE" id="PS51900">
    <property type="entry name" value="CB"/>
    <property type="match status" value="1"/>
</dbReference>
<keyword evidence="8" id="KW-1185">Reference proteome</keyword>
<dbReference type="InterPro" id="IPR050090">
    <property type="entry name" value="Tyrosine_recombinase_XerCD"/>
</dbReference>
<dbReference type="Proteomes" id="UP000295344">
    <property type="component" value="Unassembled WGS sequence"/>
</dbReference>
<evidence type="ECO:0000313" key="8">
    <source>
        <dbReference type="Proteomes" id="UP000295344"/>
    </source>
</evidence>
<proteinExistence type="predicted"/>
<dbReference type="InterPro" id="IPR004107">
    <property type="entry name" value="Integrase_SAM-like_N"/>
</dbReference>
<dbReference type="InterPro" id="IPR013762">
    <property type="entry name" value="Integrase-like_cat_sf"/>
</dbReference>
<evidence type="ECO:0000256" key="1">
    <source>
        <dbReference type="ARBA" id="ARBA00022908"/>
    </source>
</evidence>
<dbReference type="AlphaFoldDB" id="A0A4R7FP69"/>
<evidence type="ECO:0000259" key="6">
    <source>
        <dbReference type="PROSITE" id="PS51900"/>
    </source>
</evidence>
<evidence type="ECO:0000256" key="3">
    <source>
        <dbReference type="ARBA" id="ARBA00023172"/>
    </source>
</evidence>
<dbReference type="PANTHER" id="PTHR30349:SF91">
    <property type="entry name" value="INTA PROTEIN"/>
    <property type="match status" value="1"/>
</dbReference>
<dbReference type="InterPro" id="IPR010998">
    <property type="entry name" value="Integrase_recombinase_N"/>
</dbReference>
<dbReference type="PROSITE" id="PS51898">
    <property type="entry name" value="TYR_RECOMBINASE"/>
    <property type="match status" value="1"/>
</dbReference>
<dbReference type="PANTHER" id="PTHR30349">
    <property type="entry name" value="PHAGE INTEGRASE-RELATED"/>
    <property type="match status" value="1"/>
</dbReference>
<keyword evidence="2 4" id="KW-0238">DNA-binding</keyword>
<protein>
    <submittedName>
        <fullName evidence="7">Site-specific recombinase XerD</fullName>
    </submittedName>
</protein>
<organism evidence="7 8">
    <name type="scientific">Amnibacterium kyonggiense</name>
    <dbReference type="NCBI Taxonomy" id="595671"/>
    <lineage>
        <taxon>Bacteria</taxon>
        <taxon>Bacillati</taxon>
        <taxon>Actinomycetota</taxon>
        <taxon>Actinomycetes</taxon>
        <taxon>Micrococcales</taxon>
        <taxon>Microbacteriaceae</taxon>
        <taxon>Amnibacterium</taxon>
    </lineage>
</organism>
<dbReference type="SUPFAM" id="SSF56349">
    <property type="entry name" value="DNA breaking-rejoining enzymes"/>
    <property type="match status" value="1"/>
</dbReference>
<dbReference type="EMBL" id="SOAM01000001">
    <property type="protein sequence ID" value="TDS79530.1"/>
    <property type="molecule type" value="Genomic_DNA"/>
</dbReference>
<dbReference type="GO" id="GO:0006310">
    <property type="term" value="P:DNA recombination"/>
    <property type="evidence" value="ECO:0007669"/>
    <property type="project" value="UniProtKB-KW"/>
</dbReference>